<dbReference type="PANTHER" id="PTHR44591">
    <property type="entry name" value="STRESS RESPONSE REGULATOR PROTEIN 1"/>
    <property type="match status" value="1"/>
</dbReference>
<dbReference type="PANTHER" id="PTHR44591:SF3">
    <property type="entry name" value="RESPONSE REGULATORY DOMAIN-CONTAINING PROTEIN"/>
    <property type="match status" value="1"/>
</dbReference>
<dbReference type="Proteomes" id="UP000321250">
    <property type="component" value="Unassembled WGS sequence"/>
</dbReference>
<comment type="caution">
    <text evidence="4">The sequence shown here is derived from an EMBL/GenBank/DDBJ whole genome shotgun (WGS) entry which is preliminary data.</text>
</comment>
<dbReference type="GO" id="GO:0000160">
    <property type="term" value="P:phosphorelay signal transduction system"/>
    <property type="evidence" value="ECO:0007669"/>
    <property type="project" value="InterPro"/>
</dbReference>
<reference evidence="4 5" key="1">
    <citation type="journal article" date="2013" name="Antonie Van Leeuwenhoek">
        <title>Sphingomonas ginsenosidivorax sp. nov., with the ability to transform ginsenosides.</title>
        <authorList>
            <person name="Jin X.F."/>
            <person name="Kim J.K."/>
            <person name="Liu Q.M."/>
            <person name="Kang M.S."/>
            <person name="He D."/>
            <person name="Jin F.X."/>
            <person name="Kim S.C."/>
            <person name="Im W.T."/>
        </authorList>
    </citation>
    <scope>NUCLEOTIDE SEQUENCE [LARGE SCALE GENOMIC DNA]</scope>
    <source>
        <strain evidence="4 5">KHI67</strain>
    </source>
</reference>
<dbReference type="OrthoDB" id="9784719at2"/>
<dbReference type="EMBL" id="VOQR01000001">
    <property type="protein sequence ID" value="TXC70940.1"/>
    <property type="molecule type" value="Genomic_DNA"/>
</dbReference>
<proteinExistence type="predicted"/>
<keyword evidence="5" id="KW-1185">Reference proteome</keyword>
<evidence type="ECO:0000256" key="1">
    <source>
        <dbReference type="ARBA" id="ARBA00022553"/>
    </source>
</evidence>
<organism evidence="4 5">
    <name type="scientific">Sphingomonas ginsenosidivorax</name>
    <dbReference type="NCBI Taxonomy" id="862135"/>
    <lineage>
        <taxon>Bacteria</taxon>
        <taxon>Pseudomonadati</taxon>
        <taxon>Pseudomonadota</taxon>
        <taxon>Alphaproteobacteria</taxon>
        <taxon>Sphingomonadales</taxon>
        <taxon>Sphingomonadaceae</taxon>
        <taxon>Sphingomonas</taxon>
    </lineage>
</organism>
<keyword evidence="1 2" id="KW-0597">Phosphoprotein</keyword>
<gene>
    <name evidence="4" type="ORF">FSB78_08265</name>
</gene>
<evidence type="ECO:0000259" key="3">
    <source>
        <dbReference type="PROSITE" id="PS50110"/>
    </source>
</evidence>
<evidence type="ECO:0000256" key="2">
    <source>
        <dbReference type="PROSITE-ProRule" id="PRU00169"/>
    </source>
</evidence>
<accession>A0A5C6UEW9</accession>
<evidence type="ECO:0000313" key="5">
    <source>
        <dbReference type="Proteomes" id="UP000321250"/>
    </source>
</evidence>
<dbReference type="AlphaFoldDB" id="A0A5C6UEW9"/>
<feature type="domain" description="Response regulatory" evidence="3">
    <location>
        <begin position="12"/>
        <end position="125"/>
    </location>
</feature>
<dbReference type="Pfam" id="PF00072">
    <property type="entry name" value="Response_reg"/>
    <property type="match status" value="1"/>
</dbReference>
<evidence type="ECO:0000313" key="4">
    <source>
        <dbReference type="EMBL" id="TXC70940.1"/>
    </source>
</evidence>
<dbReference type="Gene3D" id="3.40.50.2300">
    <property type="match status" value="1"/>
</dbReference>
<protein>
    <submittedName>
        <fullName evidence="4">Response regulator</fullName>
    </submittedName>
</protein>
<dbReference type="SUPFAM" id="SSF52172">
    <property type="entry name" value="CheY-like"/>
    <property type="match status" value="1"/>
</dbReference>
<dbReference type="SMART" id="SM00448">
    <property type="entry name" value="REC"/>
    <property type="match status" value="1"/>
</dbReference>
<dbReference type="InterPro" id="IPR001789">
    <property type="entry name" value="Sig_transdc_resp-reg_receiver"/>
</dbReference>
<sequence length="136" mass="14568">MAYLAKMPARDVVLIVEDHPLVQITAAALIENAGMATLVAADADEALQILTDRDDIHAVFTDVTMPGSMNGIELARLVRRRWPDIALVVTSGDNLSESASLPNGVRFLRKPEEYASVVDELLGDQSSRAVPDAVGA</sequence>
<dbReference type="InterPro" id="IPR011006">
    <property type="entry name" value="CheY-like_superfamily"/>
</dbReference>
<name>A0A5C6UEW9_9SPHN</name>
<feature type="modified residue" description="4-aspartylphosphate" evidence="2">
    <location>
        <position position="62"/>
    </location>
</feature>
<dbReference type="PROSITE" id="PS50110">
    <property type="entry name" value="RESPONSE_REGULATORY"/>
    <property type="match status" value="1"/>
</dbReference>
<dbReference type="InterPro" id="IPR050595">
    <property type="entry name" value="Bact_response_regulator"/>
</dbReference>